<protein>
    <recommendedName>
        <fullName evidence="6">Elicitin</fullName>
    </recommendedName>
</protein>
<evidence type="ECO:0000256" key="2">
    <source>
        <dbReference type="ARBA" id="ARBA00009544"/>
    </source>
</evidence>
<dbReference type="Proteomes" id="UP000028582">
    <property type="component" value="Unassembled WGS sequence"/>
</dbReference>
<proteinExistence type="inferred from homology"/>
<dbReference type="AlphaFoldDB" id="A0A080ZVQ7"/>
<dbReference type="InterPro" id="IPR002200">
    <property type="entry name" value="Elicitin"/>
</dbReference>
<name>A0A080ZVQ7_PHYNI</name>
<dbReference type="SUPFAM" id="SSF48647">
    <property type="entry name" value="Fungal elicitin"/>
    <property type="match status" value="1"/>
</dbReference>
<feature type="signal peptide" evidence="7">
    <location>
        <begin position="1"/>
        <end position="21"/>
    </location>
</feature>
<keyword evidence="3 6" id="KW-0964">Secreted</keyword>
<evidence type="ECO:0000313" key="9">
    <source>
        <dbReference type="Proteomes" id="UP000028582"/>
    </source>
</evidence>
<gene>
    <name evidence="8" type="ORF">F444_12836</name>
</gene>
<evidence type="ECO:0000256" key="6">
    <source>
        <dbReference type="RuleBase" id="RU368111"/>
    </source>
</evidence>
<dbReference type="SMART" id="SM01187">
    <property type="entry name" value="Elicitin"/>
    <property type="match status" value="1"/>
</dbReference>
<evidence type="ECO:0000256" key="7">
    <source>
        <dbReference type="SAM" id="SignalP"/>
    </source>
</evidence>
<keyword evidence="4 6" id="KW-0928">Hypersensitive response elicitation</keyword>
<dbReference type="Pfam" id="PF00964">
    <property type="entry name" value="Elicitin"/>
    <property type="match status" value="1"/>
</dbReference>
<comment type="function">
    <text evidence="6">Induces local and distal defense responses (incompatible hypersensitive reaction) in plants from the solanaceae and cruciferae families. Elicits leaf necrosis and causes the accumulation of pathogenesis-related proteins. Might interact with the lipidic molecules of the plasma membrane.</text>
</comment>
<dbReference type="OrthoDB" id="112568at2759"/>
<comment type="subcellular location">
    <subcellularLocation>
        <location evidence="1 6">Secreted</location>
    </subcellularLocation>
</comment>
<reference evidence="8 9" key="1">
    <citation type="submission" date="2013-11" db="EMBL/GenBank/DDBJ databases">
        <title>The Genome Sequence of Phytophthora parasitica P1976.</title>
        <authorList>
            <consortium name="The Broad Institute Genomics Platform"/>
            <person name="Russ C."/>
            <person name="Tyler B."/>
            <person name="Panabieres F."/>
            <person name="Shan W."/>
            <person name="Tripathy S."/>
            <person name="Grunwald N."/>
            <person name="Machado M."/>
            <person name="Johnson C.S."/>
            <person name="Walker B."/>
            <person name="Young S."/>
            <person name="Zeng Q."/>
            <person name="Gargeya S."/>
            <person name="Fitzgerald M."/>
            <person name="Haas B."/>
            <person name="Abouelleil A."/>
            <person name="Allen A.W."/>
            <person name="Alvarado L."/>
            <person name="Arachchi H.M."/>
            <person name="Berlin A.M."/>
            <person name="Chapman S.B."/>
            <person name="Gainer-Dewar J."/>
            <person name="Goldberg J."/>
            <person name="Griggs A."/>
            <person name="Gujja S."/>
            <person name="Hansen M."/>
            <person name="Howarth C."/>
            <person name="Imamovic A."/>
            <person name="Ireland A."/>
            <person name="Larimer J."/>
            <person name="McCowan C."/>
            <person name="Murphy C."/>
            <person name="Pearson M."/>
            <person name="Poon T.W."/>
            <person name="Priest M."/>
            <person name="Roberts A."/>
            <person name="Saif S."/>
            <person name="Shea T."/>
            <person name="Sisk P."/>
            <person name="Sykes S."/>
            <person name="Wortman J."/>
            <person name="Nusbaum C."/>
            <person name="Birren B."/>
        </authorList>
    </citation>
    <scope>NUCLEOTIDE SEQUENCE [LARGE SCALE GENOMIC DNA]</scope>
    <source>
        <strain evidence="8 9">P1976</strain>
    </source>
</reference>
<sequence>MQVFATFVVAMLFMSAPTVQAENCTTQAINDVLQPMTSDPNYIACQSDSNYTLQSLAGPSLKQIRAFCSSSACQTLLNNMQASGILPDCNVATGNHPLSLTDAVVLVSSKCVPSPAPLKLQERVVDNSDVDSKAKRISGHISSALSHSAPMDDVGGVAGALLSLLRR</sequence>
<comment type="caution">
    <text evidence="8">The sequence shown here is derived from an EMBL/GenBank/DDBJ whole genome shotgun (WGS) entry which is preliminary data.</text>
</comment>
<organism evidence="8 9">
    <name type="scientific">Phytophthora nicotianae P1976</name>
    <dbReference type="NCBI Taxonomy" id="1317066"/>
    <lineage>
        <taxon>Eukaryota</taxon>
        <taxon>Sar</taxon>
        <taxon>Stramenopiles</taxon>
        <taxon>Oomycota</taxon>
        <taxon>Peronosporomycetes</taxon>
        <taxon>Peronosporales</taxon>
        <taxon>Peronosporaceae</taxon>
        <taxon>Phytophthora</taxon>
    </lineage>
</organism>
<evidence type="ECO:0000256" key="3">
    <source>
        <dbReference type="ARBA" id="ARBA00022525"/>
    </source>
</evidence>
<dbReference type="InterPro" id="IPR036470">
    <property type="entry name" value="Elicitin_sf"/>
</dbReference>
<feature type="chain" id="PRO_5001753479" description="Elicitin" evidence="7">
    <location>
        <begin position="22"/>
        <end position="167"/>
    </location>
</feature>
<evidence type="ECO:0000313" key="8">
    <source>
        <dbReference type="EMBL" id="ETO70718.1"/>
    </source>
</evidence>
<evidence type="ECO:0000256" key="5">
    <source>
        <dbReference type="ARBA" id="ARBA00023157"/>
    </source>
</evidence>
<keyword evidence="5 6" id="KW-1015">Disulfide bond</keyword>
<evidence type="ECO:0000256" key="1">
    <source>
        <dbReference type="ARBA" id="ARBA00004613"/>
    </source>
</evidence>
<dbReference type="EMBL" id="ANJA01002280">
    <property type="protein sequence ID" value="ETO70718.1"/>
    <property type="molecule type" value="Genomic_DNA"/>
</dbReference>
<accession>A0A080ZVQ7</accession>
<dbReference type="Gene3D" id="1.10.239.10">
    <property type="entry name" value="Elicitin domain"/>
    <property type="match status" value="1"/>
</dbReference>
<dbReference type="GO" id="GO:0052040">
    <property type="term" value="P:symbiont-mediated perturbation of host programmed cell death"/>
    <property type="evidence" value="ECO:0007669"/>
    <property type="project" value="UniProtKB-UniRule"/>
</dbReference>
<evidence type="ECO:0000256" key="4">
    <source>
        <dbReference type="ARBA" id="ARBA00022978"/>
    </source>
</evidence>
<dbReference type="GO" id="GO:0005576">
    <property type="term" value="C:extracellular region"/>
    <property type="evidence" value="ECO:0007669"/>
    <property type="project" value="UniProtKB-SubCell"/>
</dbReference>
<keyword evidence="7" id="KW-0732">Signal</keyword>
<comment type="similarity">
    <text evidence="2 6">Belongs to the elicitin family.</text>
</comment>